<evidence type="ECO:0000313" key="2">
    <source>
        <dbReference type="Proteomes" id="UP000317093"/>
    </source>
</evidence>
<dbReference type="AlphaFoldDB" id="A0A518B3J4"/>
<accession>A0A518B3J4</accession>
<proteinExistence type="predicted"/>
<protein>
    <submittedName>
        <fullName evidence="1">Uncharacterized protein</fullName>
    </submittedName>
</protein>
<reference evidence="1 2" key="1">
    <citation type="submission" date="2019-02" db="EMBL/GenBank/DDBJ databases">
        <title>Deep-cultivation of Planctomycetes and their phenomic and genomic characterization uncovers novel biology.</title>
        <authorList>
            <person name="Wiegand S."/>
            <person name="Jogler M."/>
            <person name="Boedeker C."/>
            <person name="Pinto D."/>
            <person name="Vollmers J."/>
            <person name="Rivas-Marin E."/>
            <person name="Kohn T."/>
            <person name="Peeters S.H."/>
            <person name="Heuer A."/>
            <person name="Rast P."/>
            <person name="Oberbeckmann S."/>
            <person name="Bunk B."/>
            <person name="Jeske O."/>
            <person name="Meyerdierks A."/>
            <person name="Storesund J.E."/>
            <person name="Kallscheuer N."/>
            <person name="Luecker S."/>
            <person name="Lage O.M."/>
            <person name="Pohl T."/>
            <person name="Merkel B.J."/>
            <person name="Hornburger P."/>
            <person name="Mueller R.-W."/>
            <person name="Bruemmer F."/>
            <person name="Labrenz M."/>
            <person name="Spormann A.M."/>
            <person name="Op den Camp H."/>
            <person name="Overmann J."/>
            <person name="Amann R."/>
            <person name="Jetten M.S.M."/>
            <person name="Mascher T."/>
            <person name="Medema M.H."/>
            <person name="Devos D.P."/>
            <person name="Kaster A.-K."/>
            <person name="Ovreas L."/>
            <person name="Rohde M."/>
            <person name="Galperin M.Y."/>
            <person name="Jogler C."/>
        </authorList>
    </citation>
    <scope>NUCLEOTIDE SEQUENCE [LARGE SCALE GENOMIC DNA]</scope>
    <source>
        <strain evidence="1 2">Pan216</strain>
    </source>
</reference>
<evidence type="ECO:0000313" key="1">
    <source>
        <dbReference type="EMBL" id="QDU61568.1"/>
    </source>
</evidence>
<dbReference type="EMBL" id="CP036279">
    <property type="protein sequence ID" value="QDU61568.1"/>
    <property type="molecule type" value="Genomic_DNA"/>
</dbReference>
<sequence>MRDRKGRKRFALNTIETAAWRDVDDLDEMIEAIEFHLIAPCEVARFIPCVAWTVDASTVDEEVSKKLGPIYAENLKKRVVNLYEYGLDRIVETEADYPTHQHFIVDGKLDERYAKGLEKLYRYYNPGKPPEGNC</sequence>
<dbReference type="RefSeq" id="WP_145258143.1">
    <property type="nucleotide sequence ID" value="NZ_CP036279.1"/>
</dbReference>
<dbReference type="Proteomes" id="UP000317093">
    <property type="component" value="Chromosome"/>
</dbReference>
<name>A0A518B3J4_9BACT</name>
<organism evidence="1 2">
    <name type="scientific">Kolteria novifilia</name>
    <dbReference type="NCBI Taxonomy" id="2527975"/>
    <lineage>
        <taxon>Bacteria</taxon>
        <taxon>Pseudomonadati</taxon>
        <taxon>Planctomycetota</taxon>
        <taxon>Planctomycetia</taxon>
        <taxon>Kolteriales</taxon>
        <taxon>Kolteriaceae</taxon>
        <taxon>Kolteria</taxon>
    </lineage>
</organism>
<gene>
    <name evidence="1" type="ORF">Pan216_24290</name>
</gene>
<keyword evidence="2" id="KW-1185">Reference proteome</keyword>
<dbReference type="KEGG" id="knv:Pan216_24290"/>